<evidence type="ECO:0000256" key="3">
    <source>
        <dbReference type="SAM" id="SignalP"/>
    </source>
</evidence>
<keyword evidence="2" id="KW-0472">Membrane</keyword>
<keyword evidence="3" id="KW-0732">Signal</keyword>
<name>A0AAD5Y0G9_9FUNG</name>
<dbReference type="AlphaFoldDB" id="A0AAD5Y0G9"/>
<feature type="compositionally biased region" description="Low complexity" evidence="1">
    <location>
        <begin position="451"/>
        <end position="471"/>
    </location>
</feature>
<keyword evidence="2" id="KW-0812">Transmembrane</keyword>
<reference evidence="4" key="1">
    <citation type="submission" date="2020-05" db="EMBL/GenBank/DDBJ databases">
        <title>Phylogenomic resolution of chytrid fungi.</title>
        <authorList>
            <person name="Stajich J.E."/>
            <person name="Amses K."/>
            <person name="Simmons R."/>
            <person name="Seto K."/>
            <person name="Myers J."/>
            <person name="Bonds A."/>
            <person name="Quandt C.A."/>
            <person name="Barry K."/>
            <person name="Liu P."/>
            <person name="Grigoriev I."/>
            <person name="Longcore J.E."/>
            <person name="James T.Y."/>
        </authorList>
    </citation>
    <scope>NUCLEOTIDE SEQUENCE</scope>
    <source>
        <strain evidence="4">JEL0476</strain>
    </source>
</reference>
<evidence type="ECO:0000256" key="1">
    <source>
        <dbReference type="SAM" id="MobiDB-lite"/>
    </source>
</evidence>
<feature type="compositionally biased region" description="Polar residues" evidence="1">
    <location>
        <begin position="302"/>
        <end position="325"/>
    </location>
</feature>
<gene>
    <name evidence="4" type="ORF">HK099_004090</name>
</gene>
<sequence length="480" mass="53554">MKLLNFFQLCFLFGVLSLALSELSPNLIINGDAEAGVANWKWNSSSENFLSSTSYTGINITRGIILNDKNRLHLGQGCFQAKYGKIDSFVSKIFSATQTLAIPENLKRSTATGQSTFKFSSSFIRFFFTNDYVKVSLSFTDANNQKIKFQYQNALTLQYENGIVDTIGGNIKPFPGNSTSQAYFFSEISNGTVPSNAVNIVIEMEFSFLDAEKSLVSKAFVDNIALVFYFNKDTAKVGFLQRADISITGWIGIGVGSLGLFLLFVMVPIFTCFKKKSSPMLKKFTLKRRNSRDTQKRPPNPQISHHNLVQKSKNRLSNFMSTRHPQSFPYPAHSNPSNNSATSVNSSKVLLSHSPQQNQFTQFLQNVQPSPHIHSQHPYAPVSAPMYSQNLVHQQHTVQGQQNTNPINKQQPPINLTQLSQQQRYPLSHVRPSSIQHQRGVIGSKSLFNQSNNSSIPGMSSSGSLSNSSHLSNDHRVYEN</sequence>
<dbReference type="Proteomes" id="UP001211065">
    <property type="component" value="Unassembled WGS sequence"/>
</dbReference>
<dbReference type="EMBL" id="JADGJW010000280">
    <property type="protein sequence ID" value="KAJ3220689.1"/>
    <property type="molecule type" value="Genomic_DNA"/>
</dbReference>
<feature type="transmembrane region" description="Helical" evidence="2">
    <location>
        <begin position="250"/>
        <end position="273"/>
    </location>
</feature>
<evidence type="ECO:0000256" key="2">
    <source>
        <dbReference type="SAM" id="Phobius"/>
    </source>
</evidence>
<feature type="region of interest" description="Disordered" evidence="1">
    <location>
        <begin position="284"/>
        <end position="346"/>
    </location>
</feature>
<feature type="chain" id="PRO_5041990698" evidence="3">
    <location>
        <begin position="22"/>
        <end position="480"/>
    </location>
</feature>
<comment type="caution">
    <text evidence="4">The sequence shown here is derived from an EMBL/GenBank/DDBJ whole genome shotgun (WGS) entry which is preliminary data.</text>
</comment>
<feature type="compositionally biased region" description="Polar residues" evidence="1">
    <location>
        <begin position="334"/>
        <end position="346"/>
    </location>
</feature>
<feature type="signal peptide" evidence="3">
    <location>
        <begin position="1"/>
        <end position="21"/>
    </location>
</feature>
<keyword evidence="5" id="KW-1185">Reference proteome</keyword>
<organism evidence="4 5">
    <name type="scientific">Clydaea vesicula</name>
    <dbReference type="NCBI Taxonomy" id="447962"/>
    <lineage>
        <taxon>Eukaryota</taxon>
        <taxon>Fungi</taxon>
        <taxon>Fungi incertae sedis</taxon>
        <taxon>Chytridiomycota</taxon>
        <taxon>Chytridiomycota incertae sedis</taxon>
        <taxon>Chytridiomycetes</taxon>
        <taxon>Lobulomycetales</taxon>
        <taxon>Lobulomycetaceae</taxon>
        <taxon>Clydaea</taxon>
    </lineage>
</organism>
<evidence type="ECO:0000313" key="5">
    <source>
        <dbReference type="Proteomes" id="UP001211065"/>
    </source>
</evidence>
<accession>A0AAD5Y0G9</accession>
<feature type="region of interest" description="Disordered" evidence="1">
    <location>
        <begin position="431"/>
        <end position="480"/>
    </location>
</feature>
<evidence type="ECO:0000313" key="4">
    <source>
        <dbReference type="EMBL" id="KAJ3220689.1"/>
    </source>
</evidence>
<protein>
    <submittedName>
        <fullName evidence="4">Uncharacterized protein</fullName>
    </submittedName>
</protein>
<keyword evidence="2" id="KW-1133">Transmembrane helix</keyword>
<proteinExistence type="predicted"/>